<sequence length="133" mass="15133">MERARVLNRLLILFFSLIWLVNGLFCKILNLVPRHQQIVAEILGETYAKSLTIAIGVGEVLMAIWIISRKFAQLSAITQILLIVTMNILEFILAPHLLLWGRLNIVFALCLAALVYYQGFVLESRLEGRNRIA</sequence>
<protein>
    <recommendedName>
        <fullName evidence="4">DoxX-like family protein</fullName>
    </recommendedName>
</protein>
<name>A0AAJ4X921_9SPHI</name>
<feature type="transmembrane region" description="Helical" evidence="1">
    <location>
        <begin position="50"/>
        <end position="68"/>
    </location>
</feature>
<dbReference type="Pfam" id="PF13781">
    <property type="entry name" value="DoxX_3"/>
    <property type="match status" value="1"/>
</dbReference>
<keyword evidence="1" id="KW-0812">Transmembrane</keyword>
<feature type="transmembrane region" description="Helical" evidence="1">
    <location>
        <begin position="80"/>
        <end position="99"/>
    </location>
</feature>
<dbReference type="EMBL" id="LT906468">
    <property type="protein sequence ID" value="SNV35655.1"/>
    <property type="molecule type" value="Genomic_DNA"/>
</dbReference>
<evidence type="ECO:0000256" key="1">
    <source>
        <dbReference type="SAM" id="Phobius"/>
    </source>
</evidence>
<keyword evidence="1" id="KW-0472">Membrane</keyword>
<organism evidence="2 3">
    <name type="scientific">Sphingobacterium mizutaii</name>
    <dbReference type="NCBI Taxonomy" id="1010"/>
    <lineage>
        <taxon>Bacteria</taxon>
        <taxon>Pseudomonadati</taxon>
        <taxon>Bacteroidota</taxon>
        <taxon>Sphingobacteriia</taxon>
        <taxon>Sphingobacteriales</taxon>
        <taxon>Sphingobacteriaceae</taxon>
        <taxon>Sphingobacterium</taxon>
    </lineage>
</organism>
<dbReference type="KEGG" id="smiz:4412673_00075"/>
<reference evidence="2 3" key="1">
    <citation type="submission" date="2017-06" db="EMBL/GenBank/DDBJ databases">
        <authorList>
            <consortium name="Pathogen Informatics"/>
        </authorList>
    </citation>
    <scope>NUCLEOTIDE SEQUENCE [LARGE SCALE GENOMIC DNA]</scope>
    <source>
        <strain evidence="2 3">NCTC12149</strain>
    </source>
</reference>
<dbReference type="AlphaFoldDB" id="A0AAJ4X921"/>
<proteinExistence type="predicted"/>
<gene>
    <name evidence="2" type="ORF">SAMEA4412673_00075</name>
</gene>
<evidence type="ECO:0000313" key="2">
    <source>
        <dbReference type="EMBL" id="SNV35655.1"/>
    </source>
</evidence>
<dbReference type="InterPro" id="IPR025695">
    <property type="entry name" value="DoxX-like"/>
</dbReference>
<evidence type="ECO:0000313" key="3">
    <source>
        <dbReference type="Proteomes" id="UP000215355"/>
    </source>
</evidence>
<feature type="transmembrane region" description="Helical" evidence="1">
    <location>
        <begin position="105"/>
        <end position="122"/>
    </location>
</feature>
<keyword evidence="1" id="KW-1133">Transmembrane helix</keyword>
<evidence type="ECO:0008006" key="4">
    <source>
        <dbReference type="Google" id="ProtNLM"/>
    </source>
</evidence>
<dbReference type="Proteomes" id="UP000215355">
    <property type="component" value="Chromosome 1"/>
</dbReference>
<dbReference type="RefSeq" id="WP_093100078.1">
    <property type="nucleotide sequence ID" value="NZ_FNGK01000005.1"/>
</dbReference>
<accession>A0AAJ4X921</accession>